<feature type="binding site" evidence="11">
    <location>
        <position position="261"/>
    </location>
    <ligand>
        <name>a divalent metal cation</name>
        <dbReference type="ChEBI" id="CHEBI:60240"/>
    </ligand>
</feature>
<evidence type="ECO:0000256" key="2">
    <source>
        <dbReference type="ARBA" id="ARBA00001968"/>
    </source>
</evidence>
<dbReference type="NCBIfam" id="TIGR00151">
    <property type="entry name" value="ispF"/>
    <property type="match status" value="1"/>
</dbReference>
<dbReference type="EC" id="2.7.7.60" evidence="11"/>
<dbReference type="EC" id="4.6.1.12" evidence="11"/>
<dbReference type="RefSeq" id="WP_284369129.1">
    <property type="nucleotide sequence ID" value="NZ_BSNJ01000001.1"/>
</dbReference>
<dbReference type="InterPro" id="IPR003526">
    <property type="entry name" value="MECDP_synthase"/>
</dbReference>
<dbReference type="InterPro" id="IPR026596">
    <property type="entry name" value="IspD/F"/>
</dbReference>
<feature type="binding site" evidence="11">
    <location>
        <begin position="275"/>
        <end position="277"/>
    </location>
    <ligand>
        <name>4-CDP-2-C-methyl-D-erythritol 2-phosphate</name>
        <dbReference type="ChEBI" id="CHEBI:57919"/>
    </ligand>
</feature>
<dbReference type="Proteomes" id="UP001161390">
    <property type="component" value="Unassembled WGS sequence"/>
</dbReference>
<protein>
    <recommendedName>
        <fullName evidence="11">Bifunctional enzyme IspD/IspF</fullName>
    </recommendedName>
    <domain>
        <recommendedName>
            <fullName evidence="11">2-C-methyl-D-erythritol 4-phosphate cytidylyltransferase</fullName>
            <ecNumber evidence="11">2.7.7.60</ecNumber>
        </recommendedName>
        <alternativeName>
            <fullName evidence="11">4-diphosphocytidyl-2C-methyl-D-erythritol synthase</fullName>
        </alternativeName>
        <alternativeName>
            <fullName evidence="11">MEP cytidylyltransferase</fullName>
            <shortName evidence="11">MCT</shortName>
        </alternativeName>
    </domain>
    <domain>
        <recommendedName>
            <fullName evidence="11">2-C-methyl-D-erythritol 2,4-cyclodiphosphate synthase</fullName>
            <shortName evidence="11">MECDP-synthase</shortName>
            <shortName evidence="11">MECPP-synthase</shortName>
            <shortName evidence="11">MECPS</shortName>
            <ecNumber evidence="11">4.6.1.12</ecNumber>
        </recommendedName>
    </domain>
</protein>
<feature type="binding site" evidence="11">
    <location>
        <begin position="351"/>
        <end position="354"/>
    </location>
    <ligand>
        <name>4-CDP-2-C-methyl-D-erythritol 2-phosphate</name>
        <dbReference type="ChEBI" id="CHEBI:57919"/>
    </ligand>
</feature>
<dbReference type="PROSITE" id="PS01350">
    <property type="entry name" value="ISPF"/>
    <property type="match status" value="1"/>
</dbReference>
<feature type="region of interest" description="2-C-methyl-D-erythritol 4-phosphate cytidylyltransferase" evidence="11">
    <location>
        <begin position="1"/>
        <end position="219"/>
    </location>
</feature>
<feature type="binding site" evidence="11">
    <location>
        <begin position="226"/>
        <end position="228"/>
    </location>
    <ligand>
        <name>4-CDP-2-C-methyl-D-erythritol 2-phosphate</name>
        <dbReference type="ChEBI" id="CHEBI:57919"/>
    </ligand>
</feature>
<keyword evidence="8 11" id="KW-0414">Isoprene biosynthesis</keyword>
<dbReference type="Gene3D" id="3.30.1330.50">
    <property type="entry name" value="2-C-methyl-D-erythritol 2,4-cyclodiphosphate synthase"/>
    <property type="match status" value="1"/>
</dbReference>
<dbReference type="PANTHER" id="PTHR43181">
    <property type="entry name" value="2-C-METHYL-D-ERYTHRITOL 2,4-CYCLODIPHOSPHATE SYNTHASE, CHLOROPLASTIC"/>
    <property type="match status" value="1"/>
</dbReference>
<comment type="catalytic activity">
    <reaction evidence="1 11">
        <text>4-CDP-2-C-methyl-D-erythritol 2-phosphate = 2-C-methyl-D-erythritol 2,4-cyclic diphosphate + CMP</text>
        <dbReference type="Rhea" id="RHEA:23864"/>
        <dbReference type="ChEBI" id="CHEBI:57919"/>
        <dbReference type="ChEBI" id="CHEBI:58483"/>
        <dbReference type="ChEBI" id="CHEBI:60377"/>
        <dbReference type="EC" id="4.6.1.12"/>
    </reaction>
</comment>
<proteinExistence type="inferred from homology"/>
<dbReference type="CDD" id="cd00554">
    <property type="entry name" value="MECDP_synthase"/>
    <property type="match status" value="1"/>
</dbReference>
<dbReference type="HAMAP" id="MF_01520">
    <property type="entry name" value="IspDF"/>
    <property type="match status" value="1"/>
</dbReference>
<evidence type="ECO:0000313" key="14">
    <source>
        <dbReference type="Proteomes" id="UP001161390"/>
    </source>
</evidence>
<dbReference type="InterPro" id="IPR029044">
    <property type="entry name" value="Nucleotide-diphossugar_trans"/>
</dbReference>
<keyword evidence="7 11" id="KW-0479">Metal-binding</keyword>
<dbReference type="InterPro" id="IPR020555">
    <property type="entry name" value="MECDP_synthase_CS"/>
</dbReference>
<comment type="pathway">
    <text evidence="3 11">Isoprenoid biosynthesis; isopentenyl diphosphate biosynthesis via DXP pathway; isopentenyl diphosphate from 1-deoxy-D-xylulose 5-phosphate: step 4/6.</text>
</comment>
<evidence type="ECO:0000256" key="6">
    <source>
        <dbReference type="ARBA" id="ARBA00022695"/>
    </source>
</evidence>
<comment type="function">
    <text evidence="11">Bifunctional enzyme that catalyzes the formation of 4-diphosphocytidyl-2-C-methyl-D-erythritol from CTP and 2-C-methyl-D-erythritol 4-phosphate (MEP) (IspD), and catalyzes the conversion of 4-diphosphocytidyl-2-C-methyl-D-erythritol 2-phosphate (CDP-ME2P) to 2-C-methyl-D-erythritol 2,4-cyclodiphosphate (ME-CPP) with a corresponding release of cytidine 5-monophosphate (CMP) (IspF).</text>
</comment>
<evidence type="ECO:0000313" key="13">
    <source>
        <dbReference type="EMBL" id="GLQ19377.1"/>
    </source>
</evidence>
<evidence type="ECO:0000256" key="8">
    <source>
        <dbReference type="ARBA" id="ARBA00023229"/>
    </source>
</evidence>
<keyword evidence="6 11" id="KW-0548">Nucleotidyltransferase</keyword>
<keyword evidence="9 11" id="KW-0456">Lyase</keyword>
<reference evidence="13" key="2">
    <citation type="submission" date="2023-01" db="EMBL/GenBank/DDBJ databases">
        <title>Draft genome sequence of Algimonas porphyrae strain NBRC 108216.</title>
        <authorList>
            <person name="Sun Q."/>
            <person name="Mori K."/>
        </authorList>
    </citation>
    <scope>NUCLEOTIDE SEQUENCE</scope>
    <source>
        <strain evidence="13">NBRC 108216</strain>
    </source>
</reference>
<dbReference type="Gene3D" id="3.90.550.10">
    <property type="entry name" value="Spore Coat Polysaccharide Biosynthesis Protein SpsA, Chain A"/>
    <property type="match status" value="1"/>
</dbReference>
<accession>A0ABQ5UWY2</accession>
<comment type="cofactor">
    <cofactor evidence="2 11">
        <name>a divalent metal cation</name>
        <dbReference type="ChEBI" id="CHEBI:60240"/>
    </cofactor>
</comment>
<feature type="site" description="Positions MEP for the nucleophilic attack" evidence="11">
    <location>
        <position position="144"/>
    </location>
</feature>
<dbReference type="NCBIfam" id="TIGR00453">
    <property type="entry name" value="ispD"/>
    <property type="match status" value="1"/>
</dbReference>
<comment type="similarity">
    <text evidence="4">Belongs to the IspF family.</text>
</comment>
<reference evidence="13" key="1">
    <citation type="journal article" date="2014" name="Int. J. Syst. Evol. Microbiol.">
        <title>Complete genome of a new Firmicutes species belonging to the dominant human colonic microbiota ('Ruminococcus bicirculans') reveals two chromosomes and a selective capacity to utilize plant glucans.</title>
        <authorList>
            <consortium name="NISC Comparative Sequencing Program"/>
            <person name="Wegmann U."/>
            <person name="Louis P."/>
            <person name="Goesmann A."/>
            <person name="Henrissat B."/>
            <person name="Duncan S.H."/>
            <person name="Flint H.J."/>
        </authorList>
    </citation>
    <scope>NUCLEOTIDE SEQUENCE</scope>
    <source>
        <strain evidence="13">NBRC 108216</strain>
    </source>
</reference>
<feature type="binding site" evidence="11">
    <location>
        <position position="358"/>
    </location>
    <ligand>
        <name>4-CDP-2-C-methyl-D-erythritol 2-phosphate</name>
        <dbReference type="ChEBI" id="CHEBI:57919"/>
    </ligand>
</feature>
<sequence>MTDRALILVAAGRGQRAGGELPKQYRDIAGKPLLAWTMDNASQTALFDRIILVVAANDSWAADLPGDAIRVTGGATRTASVRAGLDALRESPPAQVFIHDGARPFIDRDLIQPLIDALTTHDGAVPALAIADALKSDDFTPVDRDRLRRVQTPQAFDYAKIKAAYDALPADASAHDDIAVAREAGLTLAFTPGSERNFKVTWPDDFAKADAMLSPRKLTITGSGFDVHKLEKSEAPLWLCGVEIDSPYTLVGHSDADVGLHAITDALLGAIAQGDIGDHFPPSDPQWKGAASDRFLAHAVTLAREHGATLRHVDLTIICEHPKIKPYRAAMRDRVAAITGLPLGRVSIKATTTETLGFTGRREGIAAQALATVEIKA</sequence>
<evidence type="ECO:0000256" key="10">
    <source>
        <dbReference type="ARBA" id="ARBA00023268"/>
    </source>
</evidence>
<keyword evidence="5 11" id="KW-0808">Transferase</keyword>
<feature type="site" description="Transition state stabilizer" evidence="11">
    <location>
        <position position="16"/>
    </location>
</feature>
<name>A0ABQ5UWY2_9PROT</name>
<feature type="domain" description="2-C-methyl-D-erythritol 2,4-cyclodiphosphate synthase" evidence="12">
    <location>
        <begin position="221"/>
        <end position="373"/>
    </location>
</feature>
<dbReference type="InterPro" id="IPR036571">
    <property type="entry name" value="MECDP_synthase_sf"/>
</dbReference>
<keyword evidence="14" id="KW-1185">Reference proteome</keyword>
<comment type="pathway">
    <text evidence="11">Isoprenoid biosynthesis; isopentenyl diphosphate biosynthesis via DXP pathway; isopentenyl diphosphate from 1-deoxy-D-xylulose 5-phosphate: step 2/6.</text>
</comment>
<feature type="site" description="Positions MEP for the nucleophilic attack" evidence="11">
    <location>
        <position position="199"/>
    </location>
</feature>
<gene>
    <name evidence="11 13" type="primary">ispDF</name>
    <name evidence="13" type="ORF">GCM10007854_03320</name>
</gene>
<dbReference type="PANTHER" id="PTHR43181:SF1">
    <property type="entry name" value="2-C-METHYL-D-ERYTHRITOL 2,4-CYCLODIPHOSPHATE SYNTHASE, CHLOROPLASTIC"/>
    <property type="match status" value="1"/>
</dbReference>
<keyword evidence="10 11" id="KW-0511">Multifunctional enzyme</keyword>
<evidence type="ECO:0000256" key="5">
    <source>
        <dbReference type="ARBA" id="ARBA00022679"/>
    </source>
</evidence>
<evidence type="ECO:0000256" key="4">
    <source>
        <dbReference type="ARBA" id="ARBA00008480"/>
    </source>
</evidence>
<dbReference type="EMBL" id="BSNJ01000001">
    <property type="protein sequence ID" value="GLQ19377.1"/>
    <property type="molecule type" value="Genomic_DNA"/>
</dbReference>
<feature type="region of interest" description="2-C-methyl-D-erythritol 2,4-cyclodiphosphate synthase" evidence="11">
    <location>
        <begin position="220"/>
        <end position="377"/>
    </location>
</feature>
<feature type="binding site" evidence="11">
    <location>
        <position position="226"/>
    </location>
    <ligand>
        <name>a divalent metal cation</name>
        <dbReference type="ChEBI" id="CHEBI:60240"/>
    </ligand>
</feature>
<dbReference type="CDD" id="cd02516">
    <property type="entry name" value="CDP-ME_synthetase"/>
    <property type="match status" value="1"/>
</dbReference>
<feature type="binding site" evidence="11">
    <location>
        <position position="361"/>
    </location>
    <ligand>
        <name>4-CDP-2-C-methyl-D-erythritol 2-phosphate</name>
        <dbReference type="ChEBI" id="CHEBI:57919"/>
    </ligand>
</feature>
<dbReference type="Pfam" id="PF02542">
    <property type="entry name" value="YgbB"/>
    <property type="match status" value="1"/>
</dbReference>
<dbReference type="InterPro" id="IPR001228">
    <property type="entry name" value="IspD"/>
</dbReference>
<evidence type="ECO:0000259" key="12">
    <source>
        <dbReference type="Pfam" id="PF02542"/>
    </source>
</evidence>
<evidence type="ECO:0000256" key="3">
    <source>
        <dbReference type="ARBA" id="ARBA00004709"/>
    </source>
</evidence>
<dbReference type="NCBIfam" id="NF006899">
    <property type="entry name" value="PRK09382.1"/>
    <property type="match status" value="1"/>
</dbReference>
<comment type="catalytic activity">
    <reaction evidence="11">
        <text>2-C-methyl-D-erythritol 4-phosphate + CTP + H(+) = 4-CDP-2-C-methyl-D-erythritol + diphosphate</text>
        <dbReference type="Rhea" id="RHEA:13429"/>
        <dbReference type="ChEBI" id="CHEBI:15378"/>
        <dbReference type="ChEBI" id="CHEBI:33019"/>
        <dbReference type="ChEBI" id="CHEBI:37563"/>
        <dbReference type="ChEBI" id="CHEBI:57823"/>
        <dbReference type="ChEBI" id="CHEBI:58262"/>
        <dbReference type="EC" id="2.7.7.60"/>
    </reaction>
</comment>
<dbReference type="HAMAP" id="MF_00107">
    <property type="entry name" value="IspF"/>
    <property type="match status" value="1"/>
</dbReference>
<dbReference type="SUPFAM" id="SSF69765">
    <property type="entry name" value="IpsF-like"/>
    <property type="match status" value="1"/>
</dbReference>
<dbReference type="Pfam" id="PF01128">
    <property type="entry name" value="IspD"/>
    <property type="match status" value="1"/>
</dbReference>
<evidence type="ECO:0000256" key="1">
    <source>
        <dbReference type="ARBA" id="ARBA00000200"/>
    </source>
</evidence>
<feature type="site" description="Transition state stabilizer" evidence="11">
    <location>
        <position position="352"/>
    </location>
</feature>
<comment type="similarity">
    <text evidence="11">In the C-terminal section; belongs to the IspF family.</text>
</comment>
<evidence type="ECO:0000256" key="11">
    <source>
        <dbReference type="HAMAP-Rule" id="MF_01520"/>
    </source>
</evidence>
<feature type="site" description="Transition state stabilizer" evidence="11">
    <location>
        <position position="253"/>
    </location>
</feature>
<comment type="caution">
    <text evidence="11">Lacks conserved residue(s) required for the propagation of feature annotation.</text>
</comment>
<comment type="caution">
    <text evidence="13">The sequence shown here is derived from an EMBL/GenBank/DDBJ whole genome shotgun (WGS) entry which is preliminary data.</text>
</comment>
<evidence type="ECO:0000256" key="9">
    <source>
        <dbReference type="ARBA" id="ARBA00023239"/>
    </source>
</evidence>
<dbReference type="SUPFAM" id="SSF53448">
    <property type="entry name" value="Nucleotide-diphospho-sugar transferases"/>
    <property type="match status" value="1"/>
</dbReference>
<organism evidence="13 14">
    <name type="scientific">Algimonas porphyrae</name>
    <dbReference type="NCBI Taxonomy" id="1128113"/>
    <lineage>
        <taxon>Bacteria</taxon>
        <taxon>Pseudomonadati</taxon>
        <taxon>Pseudomonadota</taxon>
        <taxon>Alphaproteobacteria</taxon>
        <taxon>Maricaulales</taxon>
        <taxon>Robiginitomaculaceae</taxon>
        <taxon>Algimonas</taxon>
    </lineage>
</organism>
<evidence type="ECO:0000256" key="7">
    <source>
        <dbReference type="ARBA" id="ARBA00022723"/>
    </source>
</evidence>
<feature type="binding site" evidence="11">
    <location>
        <begin position="253"/>
        <end position="254"/>
    </location>
    <ligand>
        <name>4-CDP-2-C-methyl-D-erythritol 2-phosphate</name>
        <dbReference type="ChEBI" id="CHEBI:57919"/>
    </ligand>
</feature>
<comment type="similarity">
    <text evidence="11">In the N-terminal section; belongs to the IspD/TarI cytidylyltransferase family. IspD subfamily.</text>
</comment>
<feature type="site" description="Transition state stabilizer" evidence="11">
    <location>
        <position position="23"/>
    </location>
</feature>
<feature type="binding site" evidence="11">
    <location>
        <position position="228"/>
    </location>
    <ligand>
        <name>a divalent metal cation</name>
        <dbReference type="ChEBI" id="CHEBI:60240"/>
    </ligand>
</feature>
<dbReference type="InterPro" id="IPR034683">
    <property type="entry name" value="IspD/TarI"/>
</dbReference>